<gene>
    <name evidence="2" type="ORF">ZOSMA_27G01250</name>
</gene>
<dbReference type="EMBL" id="LFYR01000932">
    <property type="protein sequence ID" value="KMZ67072.1"/>
    <property type="molecule type" value="Genomic_DNA"/>
</dbReference>
<keyword evidence="3" id="KW-1185">Reference proteome</keyword>
<reference evidence="3" key="1">
    <citation type="journal article" date="2016" name="Nature">
        <title>The genome of the seagrass Zostera marina reveals angiosperm adaptation to the sea.</title>
        <authorList>
            <person name="Olsen J.L."/>
            <person name="Rouze P."/>
            <person name="Verhelst B."/>
            <person name="Lin Y.-C."/>
            <person name="Bayer T."/>
            <person name="Collen J."/>
            <person name="Dattolo E."/>
            <person name="De Paoli E."/>
            <person name="Dittami S."/>
            <person name="Maumus F."/>
            <person name="Michel G."/>
            <person name="Kersting A."/>
            <person name="Lauritano C."/>
            <person name="Lohaus R."/>
            <person name="Toepel M."/>
            <person name="Tonon T."/>
            <person name="Vanneste K."/>
            <person name="Amirebrahimi M."/>
            <person name="Brakel J."/>
            <person name="Bostroem C."/>
            <person name="Chovatia M."/>
            <person name="Grimwood J."/>
            <person name="Jenkins J.W."/>
            <person name="Jueterbock A."/>
            <person name="Mraz A."/>
            <person name="Stam W.T."/>
            <person name="Tice H."/>
            <person name="Bornberg-Bauer E."/>
            <person name="Green P.J."/>
            <person name="Pearson G.A."/>
            <person name="Procaccini G."/>
            <person name="Duarte C.M."/>
            <person name="Schmutz J."/>
            <person name="Reusch T.B.H."/>
            <person name="Van de Peer Y."/>
        </authorList>
    </citation>
    <scope>NUCLEOTIDE SEQUENCE [LARGE SCALE GENOMIC DNA]</scope>
    <source>
        <strain evidence="3">cv. Finnish</strain>
    </source>
</reference>
<dbReference type="AlphaFoldDB" id="A0A0K9PFQ6"/>
<organism evidence="2 3">
    <name type="scientific">Zostera marina</name>
    <name type="common">Eelgrass</name>
    <dbReference type="NCBI Taxonomy" id="29655"/>
    <lineage>
        <taxon>Eukaryota</taxon>
        <taxon>Viridiplantae</taxon>
        <taxon>Streptophyta</taxon>
        <taxon>Embryophyta</taxon>
        <taxon>Tracheophyta</taxon>
        <taxon>Spermatophyta</taxon>
        <taxon>Magnoliopsida</taxon>
        <taxon>Liliopsida</taxon>
        <taxon>Zosteraceae</taxon>
        <taxon>Zostera</taxon>
    </lineage>
</organism>
<evidence type="ECO:0000256" key="1">
    <source>
        <dbReference type="SAM" id="SignalP"/>
    </source>
</evidence>
<sequence>MGGGRFRRWVACILPCGALDIIRVVHNNGNVEEYDNPISAGDILLANPGHILSLPYSNGGLSPRIVILSHSSILKRGRIYFLVPRVMEDHDHRTLENYSAAGDARTTRVGHRRSRSVPVMLWKPQLEQISENPLRHPVPEEDEN</sequence>
<dbReference type="Proteomes" id="UP000036987">
    <property type="component" value="Unassembled WGS sequence"/>
</dbReference>
<dbReference type="OrthoDB" id="1856818at2759"/>
<feature type="chain" id="PRO_5005527886" evidence="1">
    <location>
        <begin position="19"/>
        <end position="144"/>
    </location>
</feature>
<dbReference type="PANTHER" id="PTHR33052">
    <property type="entry name" value="DUF4228 DOMAIN PROTEIN-RELATED"/>
    <property type="match status" value="1"/>
</dbReference>
<keyword evidence="1" id="KW-0732">Signal</keyword>
<name>A0A0K9PFQ6_ZOSMR</name>
<feature type="signal peptide" evidence="1">
    <location>
        <begin position="1"/>
        <end position="18"/>
    </location>
</feature>
<proteinExistence type="predicted"/>
<accession>A0A0K9PFQ6</accession>
<dbReference type="Pfam" id="PF14009">
    <property type="entry name" value="PADRE"/>
    <property type="match status" value="1"/>
</dbReference>
<evidence type="ECO:0000313" key="2">
    <source>
        <dbReference type="EMBL" id="KMZ67072.1"/>
    </source>
</evidence>
<evidence type="ECO:0000313" key="3">
    <source>
        <dbReference type="Proteomes" id="UP000036987"/>
    </source>
</evidence>
<comment type="caution">
    <text evidence="2">The sequence shown here is derived from an EMBL/GenBank/DDBJ whole genome shotgun (WGS) entry which is preliminary data.</text>
</comment>
<dbReference type="InterPro" id="IPR025322">
    <property type="entry name" value="PADRE_dom"/>
</dbReference>
<protein>
    <submittedName>
        <fullName evidence="2">Uncharacterized protein</fullName>
    </submittedName>
</protein>